<dbReference type="GO" id="GO:0004527">
    <property type="term" value="F:exonuclease activity"/>
    <property type="evidence" value="ECO:0007669"/>
    <property type="project" value="UniProtKB-KW"/>
</dbReference>
<dbReference type="AlphaFoldDB" id="G0TRN7"/>
<dbReference type="InterPro" id="IPR001247">
    <property type="entry name" value="ExoRNase_PH_dom1"/>
</dbReference>
<feature type="domain" description="Exoribonuclease phosphorolytic" evidence="6">
    <location>
        <begin position="15"/>
        <end position="150"/>
    </location>
</feature>
<proteinExistence type="inferred from homology"/>
<keyword evidence="7" id="KW-0540">Nuclease</keyword>
<gene>
    <name evidence="7" type="ORF">TVY486_0200268</name>
</gene>
<name>G0TRN7_TRYVY</name>
<keyword evidence="7" id="KW-0378">Hydrolase</keyword>
<dbReference type="GO" id="GO:0016075">
    <property type="term" value="P:rRNA catabolic process"/>
    <property type="evidence" value="ECO:0007669"/>
    <property type="project" value="TreeGrafter"/>
</dbReference>
<accession>G0TRN7</accession>
<dbReference type="GO" id="GO:0071051">
    <property type="term" value="P:poly(A)-dependent snoRNA 3'-end processing"/>
    <property type="evidence" value="ECO:0007669"/>
    <property type="project" value="TreeGrafter"/>
</dbReference>
<dbReference type="InterPro" id="IPR050080">
    <property type="entry name" value="RNase_PH"/>
</dbReference>
<keyword evidence="3" id="KW-0698">rRNA processing</keyword>
<dbReference type="GO" id="GO:0034475">
    <property type="term" value="P:U4 snRNA 3'-end processing"/>
    <property type="evidence" value="ECO:0007669"/>
    <property type="project" value="TreeGrafter"/>
</dbReference>
<dbReference type="InterPro" id="IPR020568">
    <property type="entry name" value="Ribosomal_Su5_D2-typ_SF"/>
</dbReference>
<protein>
    <submittedName>
        <fullName evidence="7">Putative exosome complex exonuclease 1</fullName>
    </submittedName>
</protein>
<dbReference type="GO" id="GO:0000177">
    <property type="term" value="C:cytoplasmic exosome (RNase complex)"/>
    <property type="evidence" value="ECO:0007669"/>
    <property type="project" value="TreeGrafter"/>
</dbReference>
<dbReference type="OMA" id="TCIVQVR"/>
<keyword evidence="7" id="KW-0269">Exonuclease</keyword>
<dbReference type="GO" id="GO:0003723">
    <property type="term" value="F:RNA binding"/>
    <property type="evidence" value="ECO:0007669"/>
    <property type="project" value="TreeGrafter"/>
</dbReference>
<evidence type="ECO:0000256" key="4">
    <source>
        <dbReference type="ARBA" id="ARBA00022835"/>
    </source>
</evidence>
<dbReference type="GO" id="GO:0000176">
    <property type="term" value="C:nuclear exosome (RNase complex)"/>
    <property type="evidence" value="ECO:0007669"/>
    <property type="project" value="TreeGrafter"/>
</dbReference>
<evidence type="ECO:0000313" key="7">
    <source>
        <dbReference type="EMBL" id="CCC46607.1"/>
    </source>
</evidence>
<organism evidence="7">
    <name type="scientific">Trypanosoma vivax (strain Y486)</name>
    <dbReference type="NCBI Taxonomy" id="1055687"/>
    <lineage>
        <taxon>Eukaryota</taxon>
        <taxon>Discoba</taxon>
        <taxon>Euglenozoa</taxon>
        <taxon>Kinetoplastea</taxon>
        <taxon>Metakinetoplastina</taxon>
        <taxon>Trypanosomatida</taxon>
        <taxon>Trypanosomatidae</taxon>
        <taxon>Trypanosoma</taxon>
        <taxon>Duttonella</taxon>
    </lineage>
</organism>
<dbReference type="Pfam" id="PF01138">
    <property type="entry name" value="RNase_PH"/>
    <property type="match status" value="1"/>
</dbReference>
<evidence type="ECO:0000259" key="6">
    <source>
        <dbReference type="Pfam" id="PF01138"/>
    </source>
</evidence>
<dbReference type="SUPFAM" id="SSF54211">
    <property type="entry name" value="Ribosomal protein S5 domain 2-like"/>
    <property type="match status" value="1"/>
</dbReference>
<keyword evidence="5" id="KW-0539">Nucleus</keyword>
<dbReference type="GO" id="GO:0005730">
    <property type="term" value="C:nucleolus"/>
    <property type="evidence" value="ECO:0007669"/>
    <property type="project" value="TreeGrafter"/>
</dbReference>
<dbReference type="PANTHER" id="PTHR11953">
    <property type="entry name" value="EXOSOME COMPLEX COMPONENT"/>
    <property type="match status" value="1"/>
</dbReference>
<dbReference type="InterPro" id="IPR027408">
    <property type="entry name" value="PNPase/RNase_PH_dom_sf"/>
</dbReference>
<dbReference type="VEuPathDB" id="TriTrypDB:TvY486_0200268"/>
<dbReference type="Gene3D" id="3.30.230.70">
    <property type="entry name" value="GHMP Kinase, N-terminal domain"/>
    <property type="match status" value="1"/>
</dbReference>
<dbReference type="EMBL" id="HE573018">
    <property type="protein sequence ID" value="CCC46607.1"/>
    <property type="molecule type" value="Genomic_DNA"/>
</dbReference>
<evidence type="ECO:0000256" key="2">
    <source>
        <dbReference type="ARBA" id="ARBA00006678"/>
    </source>
</evidence>
<evidence type="ECO:0000256" key="1">
    <source>
        <dbReference type="ARBA" id="ARBA00004123"/>
    </source>
</evidence>
<comment type="subcellular location">
    <subcellularLocation>
        <location evidence="1">Nucleus</location>
    </subcellularLocation>
</comment>
<dbReference type="PANTHER" id="PTHR11953:SF1">
    <property type="entry name" value="EXOSOME COMPLEX COMPONENT RRP46"/>
    <property type="match status" value="1"/>
</dbReference>
<keyword evidence="4" id="KW-0271">Exosome</keyword>
<reference evidence="7" key="1">
    <citation type="journal article" date="2012" name="Proc. Natl. Acad. Sci. U.S.A.">
        <title>Antigenic diversity is generated by distinct evolutionary mechanisms in African trypanosome species.</title>
        <authorList>
            <person name="Jackson A.P."/>
            <person name="Berry A."/>
            <person name="Aslett M."/>
            <person name="Allison H.C."/>
            <person name="Burton P."/>
            <person name="Vavrova-Anderson J."/>
            <person name="Brown R."/>
            <person name="Browne H."/>
            <person name="Corton N."/>
            <person name="Hauser H."/>
            <person name="Gamble J."/>
            <person name="Gilderthorp R."/>
            <person name="Marcello L."/>
            <person name="McQuillan J."/>
            <person name="Otto T.D."/>
            <person name="Quail M.A."/>
            <person name="Sanders M.J."/>
            <person name="van Tonder A."/>
            <person name="Ginger M.L."/>
            <person name="Field M.C."/>
            <person name="Barry J.D."/>
            <person name="Hertz-Fowler C."/>
            <person name="Berriman M."/>
        </authorList>
    </citation>
    <scope>NUCLEOTIDE SEQUENCE</scope>
    <source>
        <strain evidence="7">Y486</strain>
    </source>
</reference>
<sequence>MASVMVRRDGRGRCEMRKKEMRISDLSQFDGSSWYSQGLTAVCVAVNGPVAAKQEDYRKCVVSVQVTHASRIPPAGGADRLCVIQKQEQQRREDGEIGQFLTSIVEAIVRLERFPRCVLQVHVTVLFNDGSLLAVATNGLMCALLDAGVPCRTTVAAVCLLACSTDGNDQKNSSTEQVSSTPVLLLDPTLAEEESDEVSSHAIGTFVVANPSSCGGGTNCVLASKVHVRPQSSLGACRLHVNDLNSMVGLAGKAVETLFTFFRNCNTPLE</sequence>
<dbReference type="GO" id="GO:0006364">
    <property type="term" value="P:rRNA processing"/>
    <property type="evidence" value="ECO:0007669"/>
    <property type="project" value="UniProtKB-KW"/>
</dbReference>
<evidence type="ECO:0000256" key="5">
    <source>
        <dbReference type="ARBA" id="ARBA00023242"/>
    </source>
</evidence>
<comment type="similarity">
    <text evidence="2">Belongs to the RNase PH family.</text>
</comment>
<dbReference type="GO" id="GO:0071028">
    <property type="term" value="P:nuclear mRNA surveillance"/>
    <property type="evidence" value="ECO:0007669"/>
    <property type="project" value="TreeGrafter"/>
</dbReference>
<evidence type="ECO:0000256" key="3">
    <source>
        <dbReference type="ARBA" id="ARBA00022552"/>
    </source>
</evidence>